<comment type="caution">
    <text evidence="2">The sequence shown here is derived from an EMBL/GenBank/DDBJ whole genome shotgun (WGS) entry which is preliminary data.</text>
</comment>
<evidence type="ECO:0000313" key="3">
    <source>
        <dbReference type="Proteomes" id="UP000052258"/>
    </source>
</evidence>
<organism evidence="2 3">
    <name type="scientific">Listeria fleischmannii 1991</name>
    <dbReference type="NCBI Taxonomy" id="1430899"/>
    <lineage>
        <taxon>Bacteria</taxon>
        <taxon>Bacillati</taxon>
        <taxon>Bacillota</taxon>
        <taxon>Bacilli</taxon>
        <taxon>Bacillales</taxon>
        <taxon>Listeriaceae</taxon>
        <taxon>Listeria</taxon>
    </lineage>
</organism>
<evidence type="ECO:0000256" key="1">
    <source>
        <dbReference type="SAM" id="Phobius"/>
    </source>
</evidence>
<gene>
    <name evidence="2" type="ORF">X560_1717</name>
</gene>
<keyword evidence="1" id="KW-0812">Transmembrane</keyword>
<accession>A0A0J8J4E0</accession>
<dbReference type="Proteomes" id="UP000052258">
    <property type="component" value="Unassembled WGS sequence"/>
</dbReference>
<sequence length="44" mass="5161">MTRKSFFIVTIAILTVIAVFYYTYQMRPEISGNVQAIHKTEIYC</sequence>
<keyword evidence="1" id="KW-0472">Membrane</keyword>
<dbReference type="AlphaFoldDB" id="A0A0J8J4E0"/>
<reference evidence="2 3" key="1">
    <citation type="journal article" date="2015" name="Genome Biol. Evol.">
        <title>Comparative Genomics of Listeria Sensu Lato: Genus-Wide Differences in Evolutionary Dynamics and the Progressive Gain of Complex, Potentially Pathogenicity-Related Traits through Lateral Gene Transfer.</title>
        <authorList>
            <person name="Chiara M."/>
            <person name="Caruso M."/>
            <person name="D'Erchia A.M."/>
            <person name="Manzari C."/>
            <person name="Fraccalvieri R."/>
            <person name="Goffredo E."/>
            <person name="Latorre L."/>
            <person name="Miccolupo A."/>
            <person name="Padalino I."/>
            <person name="Santagada G."/>
            <person name="Chiocco D."/>
            <person name="Pesole G."/>
            <person name="Horner D.S."/>
            <person name="Parisi A."/>
        </authorList>
    </citation>
    <scope>NUCLEOTIDE SEQUENCE [LARGE SCALE GENOMIC DNA]</scope>
    <source>
        <strain evidence="2 3">1991</strain>
    </source>
</reference>
<keyword evidence="1" id="KW-1133">Transmembrane helix</keyword>
<evidence type="ECO:0000313" key="2">
    <source>
        <dbReference type="EMBL" id="KMT59176.1"/>
    </source>
</evidence>
<keyword evidence="3" id="KW-1185">Reference proteome</keyword>
<dbReference type="RefSeq" id="WP_258404629.1">
    <property type="nucleotide sequence ID" value="NZ_KQ130616.1"/>
</dbReference>
<name>A0A0J8J4E0_9LIST</name>
<dbReference type="PATRIC" id="fig|1430899.3.peg.1754"/>
<proteinExistence type="predicted"/>
<feature type="transmembrane region" description="Helical" evidence="1">
    <location>
        <begin position="6"/>
        <end position="24"/>
    </location>
</feature>
<dbReference type="EMBL" id="AZHO01000021">
    <property type="protein sequence ID" value="KMT59176.1"/>
    <property type="molecule type" value="Genomic_DNA"/>
</dbReference>
<protein>
    <submittedName>
        <fullName evidence="2">Uncharacterized protein</fullName>
    </submittedName>
</protein>